<feature type="domain" description="Transcription factor TFIIIB component B'' Myb" evidence="2">
    <location>
        <begin position="435"/>
        <end position="482"/>
    </location>
</feature>
<dbReference type="GO" id="GO:0000126">
    <property type="term" value="C:transcription factor TFIIIB complex"/>
    <property type="evidence" value="ECO:0007669"/>
    <property type="project" value="TreeGrafter"/>
</dbReference>
<dbReference type="AlphaFoldDB" id="A0A8C9SB90"/>
<feature type="compositionally biased region" description="Low complexity" evidence="1">
    <location>
        <begin position="196"/>
        <end position="208"/>
    </location>
</feature>
<dbReference type="GeneTree" id="ENSGT00390000012762"/>
<reference evidence="3" key="3">
    <citation type="submission" date="2025-09" db="UniProtKB">
        <authorList>
            <consortium name="Ensembl"/>
        </authorList>
    </citation>
    <scope>IDENTIFICATION</scope>
</reference>
<dbReference type="OrthoDB" id="272624at2759"/>
<feature type="region of interest" description="Disordered" evidence="1">
    <location>
        <begin position="1"/>
        <end position="109"/>
    </location>
</feature>
<evidence type="ECO:0000259" key="2">
    <source>
        <dbReference type="Pfam" id="PF15963"/>
    </source>
</evidence>
<accession>A0A8C9SB90</accession>
<dbReference type="GO" id="GO:0001156">
    <property type="term" value="F:TFIIIC-class transcription factor complex binding"/>
    <property type="evidence" value="ECO:0007669"/>
    <property type="project" value="TreeGrafter"/>
</dbReference>
<dbReference type="Proteomes" id="UP000694397">
    <property type="component" value="Chromosome 6"/>
</dbReference>
<reference evidence="3" key="2">
    <citation type="submission" date="2025-08" db="UniProtKB">
        <authorList>
            <consortium name="Ensembl"/>
        </authorList>
    </citation>
    <scope>IDENTIFICATION</scope>
</reference>
<feature type="compositionally biased region" description="Basic and acidic residues" evidence="1">
    <location>
        <begin position="84"/>
        <end position="94"/>
    </location>
</feature>
<dbReference type="PANTHER" id="PTHR22929">
    <property type="entry name" value="RNA POLYMERASE III TRANSCRIPTION INITIATION FACTOR B"/>
    <property type="match status" value="1"/>
</dbReference>
<dbReference type="PANTHER" id="PTHR22929:SF0">
    <property type="entry name" value="TRANSCRIPTION FACTOR TFIIIB COMPONENT B'' HOMOLOG"/>
    <property type="match status" value="1"/>
</dbReference>
<dbReference type="Pfam" id="PF15963">
    <property type="entry name" value="Myb_DNA-bind_7"/>
    <property type="match status" value="1"/>
</dbReference>
<dbReference type="SUPFAM" id="SSF46689">
    <property type="entry name" value="Homeodomain-like"/>
    <property type="match status" value="1"/>
</dbReference>
<evidence type="ECO:0000313" key="3">
    <source>
        <dbReference type="Ensembl" id="ENSSFOP00015031043.2"/>
    </source>
</evidence>
<feature type="region of interest" description="Disordered" evidence="1">
    <location>
        <begin position="126"/>
        <end position="213"/>
    </location>
</feature>
<feature type="compositionally biased region" description="Basic and acidic residues" evidence="1">
    <location>
        <begin position="356"/>
        <end position="374"/>
    </location>
</feature>
<feature type="compositionally biased region" description="Polar residues" evidence="1">
    <location>
        <begin position="159"/>
        <end position="183"/>
    </location>
</feature>
<dbReference type="Ensembl" id="ENSSFOT00015031392.2">
    <property type="protein sequence ID" value="ENSSFOP00015031043.2"/>
    <property type="gene ID" value="ENSSFOG00015019884.2"/>
</dbReference>
<dbReference type="GO" id="GO:0070898">
    <property type="term" value="P:RNA polymerase III preinitiation complex assembly"/>
    <property type="evidence" value="ECO:0007669"/>
    <property type="project" value="TreeGrafter"/>
</dbReference>
<keyword evidence="4" id="KW-1185">Reference proteome</keyword>
<sequence>MMRRSRIAVRPNVRPGSRGLTATQDAQPVWSSTNDARDCDEAPQSSGTEAGGAGVQKGAADQPDEKECSDHSTHSTRCSQPEKASFHLDGKHQNGETTACSNPPVPSWQRRNRFCVMPNLTKTRMIAAPTRSFHRTPRSPAAKAVGSPPAEVTVAESEGQLQLNSNSSHALRSPSRQRASSCGKQPKIQSRPAPLSSASKNQSDSSQARKLVSKTTPCLPAEVLERQQEAAPSHSRAFTSEPSPVAPKLLQGIVSFTKVHPPLSTLTSRNQSISFERERIVKANKLRELLKREWKKERKHKKSKSIVSECNTPQDRNKMTMADLIHYLPDTNPMKSYLVEEMKHTEKVVPSSPCKNLHEDPRKNEVEDDRHVEDTDNDPAQDAQLAVPRVKVAEDGSLIIDEESLTVEVSRVKGPNTVEENDPIFERGSSTTYSSFRKTSYTKPWSDKETDMFFLAISMVGTDFSMIGQLFPHRERAEIKVQTTSEVMNTL</sequence>
<name>A0A8C9SB90_SCLFO</name>
<organism evidence="3 4">
    <name type="scientific">Scleropages formosus</name>
    <name type="common">Asian bonytongue</name>
    <name type="synonym">Osteoglossum formosum</name>
    <dbReference type="NCBI Taxonomy" id="113540"/>
    <lineage>
        <taxon>Eukaryota</taxon>
        <taxon>Metazoa</taxon>
        <taxon>Chordata</taxon>
        <taxon>Craniata</taxon>
        <taxon>Vertebrata</taxon>
        <taxon>Euteleostomi</taxon>
        <taxon>Actinopterygii</taxon>
        <taxon>Neopterygii</taxon>
        <taxon>Teleostei</taxon>
        <taxon>Osteoglossocephala</taxon>
        <taxon>Osteoglossomorpha</taxon>
        <taxon>Osteoglossiformes</taxon>
        <taxon>Osteoglossidae</taxon>
        <taxon>Scleropages</taxon>
    </lineage>
</organism>
<dbReference type="InterPro" id="IPR039467">
    <property type="entry name" value="TFIIIB_B''_Myb"/>
</dbReference>
<proteinExistence type="predicted"/>
<evidence type="ECO:0000256" key="1">
    <source>
        <dbReference type="SAM" id="MobiDB-lite"/>
    </source>
</evidence>
<dbReference type="InterPro" id="IPR009057">
    <property type="entry name" value="Homeodomain-like_sf"/>
</dbReference>
<protein>
    <recommendedName>
        <fullName evidence="2">Transcription factor TFIIIB component B'' Myb domain-containing protein</fullName>
    </recommendedName>
</protein>
<feature type="compositionally biased region" description="Polar residues" evidence="1">
    <location>
        <begin position="20"/>
        <end position="34"/>
    </location>
</feature>
<reference evidence="3 4" key="1">
    <citation type="submission" date="2019-04" db="EMBL/GenBank/DDBJ databases">
        <authorList>
            <consortium name="Wellcome Sanger Institute Data Sharing"/>
        </authorList>
    </citation>
    <scope>NUCLEOTIDE SEQUENCE [LARGE SCALE GENOMIC DNA]</scope>
</reference>
<feature type="compositionally biased region" description="Basic and acidic residues" evidence="1">
    <location>
        <begin position="63"/>
        <end position="73"/>
    </location>
</feature>
<evidence type="ECO:0000313" key="4">
    <source>
        <dbReference type="Proteomes" id="UP000694397"/>
    </source>
</evidence>
<feature type="region of interest" description="Disordered" evidence="1">
    <location>
        <begin position="349"/>
        <end position="380"/>
    </location>
</feature>